<keyword evidence="1" id="KW-0812">Transmembrane</keyword>
<reference evidence="2" key="1">
    <citation type="submission" date="2020-11" db="EMBL/GenBank/DDBJ databases">
        <authorList>
            <consortium name="DOE Joint Genome Institute"/>
            <person name="Ahrendt S."/>
            <person name="Riley R."/>
            <person name="Andreopoulos W."/>
            <person name="Labutti K."/>
            <person name="Pangilinan J."/>
            <person name="Ruiz-Duenas F.J."/>
            <person name="Barrasa J.M."/>
            <person name="Sanchez-Garcia M."/>
            <person name="Camarero S."/>
            <person name="Miyauchi S."/>
            <person name="Serrano A."/>
            <person name="Linde D."/>
            <person name="Babiker R."/>
            <person name="Drula E."/>
            <person name="Ayuso-Fernandez I."/>
            <person name="Pacheco R."/>
            <person name="Padilla G."/>
            <person name="Ferreira P."/>
            <person name="Barriuso J."/>
            <person name="Kellner H."/>
            <person name="Castanera R."/>
            <person name="Alfaro M."/>
            <person name="Ramirez L."/>
            <person name="Pisabarro A.G."/>
            <person name="Kuo A."/>
            <person name="Tritt A."/>
            <person name="Lipzen A."/>
            <person name="He G."/>
            <person name="Yan M."/>
            <person name="Ng V."/>
            <person name="Cullen D."/>
            <person name="Martin F."/>
            <person name="Rosso M.-N."/>
            <person name="Henrissat B."/>
            <person name="Hibbett D."/>
            <person name="Martinez A.T."/>
            <person name="Grigoriev I.V."/>
        </authorList>
    </citation>
    <scope>NUCLEOTIDE SEQUENCE</scope>
    <source>
        <strain evidence="2">CBS 247.69</strain>
    </source>
</reference>
<keyword evidence="1" id="KW-0472">Membrane</keyword>
<proteinExistence type="predicted"/>
<evidence type="ECO:0000256" key="1">
    <source>
        <dbReference type="SAM" id="Phobius"/>
    </source>
</evidence>
<gene>
    <name evidence="2" type="ORF">BDZ94DRAFT_1239512</name>
</gene>
<feature type="transmembrane region" description="Helical" evidence="1">
    <location>
        <begin position="175"/>
        <end position="195"/>
    </location>
</feature>
<keyword evidence="3" id="KW-1185">Reference proteome</keyword>
<dbReference type="AlphaFoldDB" id="A0A9P5XWL9"/>
<keyword evidence="1" id="KW-1133">Transmembrane helix</keyword>
<dbReference type="EMBL" id="MU150324">
    <property type="protein sequence ID" value="KAF9459077.1"/>
    <property type="molecule type" value="Genomic_DNA"/>
</dbReference>
<evidence type="ECO:0000313" key="2">
    <source>
        <dbReference type="EMBL" id="KAF9459077.1"/>
    </source>
</evidence>
<accession>A0A9P5XWL9</accession>
<organism evidence="2 3">
    <name type="scientific">Collybia nuda</name>
    <dbReference type="NCBI Taxonomy" id="64659"/>
    <lineage>
        <taxon>Eukaryota</taxon>
        <taxon>Fungi</taxon>
        <taxon>Dikarya</taxon>
        <taxon>Basidiomycota</taxon>
        <taxon>Agaricomycotina</taxon>
        <taxon>Agaricomycetes</taxon>
        <taxon>Agaricomycetidae</taxon>
        <taxon>Agaricales</taxon>
        <taxon>Tricholomatineae</taxon>
        <taxon>Clitocybaceae</taxon>
        <taxon>Collybia</taxon>
    </lineage>
</organism>
<protein>
    <submittedName>
        <fullName evidence="2">Uncharacterized protein</fullName>
    </submittedName>
</protein>
<dbReference type="Proteomes" id="UP000807353">
    <property type="component" value="Unassembled WGS sequence"/>
</dbReference>
<sequence length="289" mass="32311">MTAPWRDHTPVRPAACHACNGPPKTVENFHPNEIKTQGVHSGAVMFAGSTFHDHVTKGQIRPHMIPPLVHAPSNAQSGIMRGFFLSGYVTHRTGLWNGVTSPHDTRNFMRGSNSVRSSPLPFQQIQFIFIPRADVIPYYPENIIIATSLPRPLYSPDVLGSQLLSWGTLVSSSHFYLIVFANIVIWFGFTIYSEYLDFDHGHIWKLEYVPIITTIAIMSGEMKITGQINRINGDVIYNLNVLPFTFTTGTIPDVNGYLPAAWSWRQYFGSNETFRKANTGGRGCGISKE</sequence>
<comment type="caution">
    <text evidence="2">The sequence shown here is derived from an EMBL/GenBank/DDBJ whole genome shotgun (WGS) entry which is preliminary data.</text>
</comment>
<name>A0A9P5XWL9_9AGAR</name>
<evidence type="ECO:0000313" key="3">
    <source>
        <dbReference type="Proteomes" id="UP000807353"/>
    </source>
</evidence>